<gene>
    <name evidence="5" type="ORF">JF290_06195</name>
</gene>
<evidence type="ECO:0000256" key="2">
    <source>
        <dbReference type="ARBA" id="ARBA00023125"/>
    </source>
</evidence>
<dbReference type="Gene3D" id="1.10.10.10">
    <property type="entry name" value="Winged helix-like DNA-binding domain superfamily/Winged helix DNA-binding domain"/>
    <property type="match status" value="1"/>
</dbReference>
<dbReference type="RefSeq" id="WP_199023892.1">
    <property type="nucleotide sequence ID" value="NZ_JAELVR010000003.1"/>
</dbReference>
<dbReference type="SMART" id="SM00345">
    <property type="entry name" value="HTH_GNTR"/>
    <property type="match status" value="1"/>
</dbReference>
<proteinExistence type="predicted"/>
<dbReference type="PRINTS" id="PR00035">
    <property type="entry name" value="HTHGNTR"/>
</dbReference>
<evidence type="ECO:0000313" key="6">
    <source>
        <dbReference type="Proteomes" id="UP000619079"/>
    </source>
</evidence>
<keyword evidence="1" id="KW-0805">Transcription regulation</keyword>
<dbReference type="InterPro" id="IPR000524">
    <property type="entry name" value="Tscrpt_reg_HTH_GntR"/>
</dbReference>
<reference evidence="5" key="1">
    <citation type="submission" date="2020-12" db="EMBL/GenBank/DDBJ databases">
        <title>Sedimentitalea sp. nov., isolated from sand in Incheon.</title>
        <authorList>
            <person name="Kim W."/>
        </authorList>
    </citation>
    <scope>NUCLEOTIDE SEQUENCE</scope>
    <source>
        <strain evidence="5">CAU 1593</strain>
    </source>
</reference>
<dbReference type="EMBL" id="JAELVR010000003">
    <property type="protein sequence ID" value="MBJ6371111.1"/>
    <property type="molecule type" value="Genomic_DNA"/>
</dbReference>
<dbReference type="GO" id="GO:0003677">
    <property type="term" value="F:DNA binding"/>
    <property type="evidence" value="ECO:0007669"/>
    <property type="project" value="UniProtKB-KW"/>
</dbReference>
<comment type="caution">
    <text evidence="5">The sequence shown here is derived from an EMBL/GenBank/DDBJ whole genome shotgun (WGS) entry which is preliminary data.</text>
</comment>
<dbReference type="InterPro" id="IPR036390">
    <property type="entry name" value="WH_DNA-bd_sf"/>
</dbReference>
<dbReference type="AlphaFoldDB" id="A0A8J7LZL1"/>
<keyword evidence="3" id="KW-0804">Transcription</keyword>
<dbReference type="InterPro" id="IPR011711">
    <property type="entry name" value="GntR_C"/>
</dbReference>
<feature type="domain" description="HTH gntR-type" evidence="4">
    <location>
        <begin position="3"/>
        <end position="70"/>
    </location>
</feature>
<evidence type="ECO:0000313" key="5">
    <source>
        <dbReference type="EMBL" id="MBJ6371111.1"/>
    </source>
</evidence>
<organism evidence="5 6">
    <name type="scientific">Sedimentitalea arenosa</name>
    <dbReference type="NCBI Taxonomy" id="2798803"/>
    <lineage>
        <taxon>Bacteria</taxon>
        <taxon>Pseudomonadati</taxon>
        <taxon>Pseudomonadota</taxon>
        <taxon>Alphaproteobacteria</taxon>
        <taxon>Rhodobacterales</taxon>
        <taxon>Paracoccaceae</taxon>
        <taxon>Sedimentitalea</taxon>
    </lineage>
</organism>
<dbReference type="SUPFAM" id="SSF48008">
    <property type="entry name" value="GntR ligand-binding domain-like"/>
    <property type="match status" value="1"/>
</dbReference>
<keyword evidence="6" id="KW-1185">Reference proteome</keyword>
<dbReference type="Proteomes" id="UP000619079">
    <property type="component" value="Unassembled WGS sequence"/>
</dbReference>
<dbReference type="SMART" id="SM00895">
    <property type="entry name" value="FCD"/>
    <property type="match status" value="1"/>
</dbReference>
<dbReference type="GO" id="GO:0003700">
    <property type="term" value="F:DNA-binding transcription factor activity"/>
    <property type="evidence" value="ECO:0007669"/>
    <property type="project" value="InterPro"/>
</dbReference>
<evidence type="ECO:0000259" key="4">
    <source>
        <dbReference type="PROSITE" id="PS50949"/>
    </source>
</evidence>
<sequence length="230" mass="25755">MTRRRADQIADSIEEMIFTGQLSDGDRLDEIRLATRFDVSRTPVREALQRLVASGLAVQMPRRGVFVRQPGPVELVEMFETMAEIEGVCARLAATRISDEALEELRQANLRCHDAIASDDSDGYYRENEIFHQIIYRQAGNGFLEQQALALQHRLKPYRRIQLRLRGRMSQSMAEHEAIVAALTDGDADGAAGAIRDHVAVQGEKFRHLMAHLKTPAQAPRQAGPVSGIR</sequence>
<dbReference type="CDD" id="cd07377">
    <property type="entry name" value="WHTH_GntR"/>
    <property type="match status" value="1"/>
</dbReference>
<dbReference type="PROSITE" id="PS50949">
    <property type="entry name" value="HTH_GNTR"/>
    <property type="match status" value="1"/>
</dbReference>
<dbReference type="Pfam" id="PF00392">
    <property type="entry name" value="GntR"/>
    <property type="match status" value="1"/>
</dbReference>
<name>A0A8J7LZL1_9RHOB</name>
<dbReference type="Gene3D" id="1.20.120.530">
    <property type="entry name" value="GntR ligand-binding domain-like"/>
    <property type="match status" value="1"/>
</dbReference>
<accession>A0A8J7LZL1</accession>
<dbReference type="Pfam" id="PF07729">
    <property type="entry name" value="FCD"/>
    <property type="match status" value="1"/>
</dbReference>
<dbReference type="SUPFAM" id="SSF46785">
    <property type="entry name" value="Winged helix' DNA-binding domain"/>
    <property type="match status" value="1"/>
</dbReference>
<dbReference type="InterPro" id="IPR036388">
    <property type="entry name" value="WH-like_DNA-bd_sf"/>
</dbReference>
<protein>
    <submittedName>
        <fullName evidence="5">GntR family transcriptional regulator</fullName>
    </submittedName>
</protein>
<keyword evidence="2" id="KW-0238">DNA-binding</keyword>
<evidence type="ECO:0000256" key="1">
    <source>
        <dbReference type="ARBA" id="ARBA00023015"/>
    </source>
</evidence>
<dbReference type="PANTHER" id="PTHR43537:SF49">
    <property type="entry name" value="TRANSCRIPTIONAL REGULATORY PROTEIN"/>
    <property type="match status" value="1"/>
</dbReference>
<evidence type="ECO:0000256" key="3">
    <source>
        <dbReference type="ARBA" id="ARBA00023163"/>
    </source>
</evidence>
<dbReference type="PANTHER" id="PTHR43537">
    <property type="entry name" value="TRANSCRIPTIONAL REGULATOR, GNTR FAMILY"/>
    <property type="match status" value="1"/>
</dbReference>
<dbReference type="InterPro" id="IPR008920">
    <property type="entry name" value="TF_FadR/GntR_C"/>
</dbReference>